<dbReference type="EMBL" id="QSTP01000001">
    <property type="protein sequence ID" value="RGM75414.1"/>
    <property type="molecule type" value="Genomic_DNA"/>
</dbReference>
<protein>
    <submittedName>
        <fullName evidence="1">Uncharacterized protein</fullName>
    </submittedName>
</protein>
<organism evidence="1 2">
    <name type="scientific">Agathobacter rectalis</name>
    <dbReference type="NCBI Taxonomy" id="39491"/>
    <lineage>
        <taxon>Bacteria</taxon>
        <taxon>Bacillati</taxon>
        <taxon>Bacillota</taxon>
        <taxon>Clostridia</taxon>
        <taxon>Lachnospirales</taxon>
        <taxon>Lachnospiraceae</taxon>
        <taxon>Agathobacter</taxon>
    </lineage>
</organism>
<dbReference type="AlphaFoldDB" id="A0A3E4YMA8"/>
<name>A0A3E4YMA8_9FIRM</name>
<dbReference type="Proteomes" id="UP000260758">
    <property type="component" value="Unassembled WGS sequence"/>
</dbReference>
<dbReference type="RefSeq" id="WP_117718172.1">
    <property type="nucleotide sequence ID" value="NZ_QSTP01000001.1"/>
</dbReference>
<accession>A0A3E4YMA8</accession>
<comment type="caution">
    <text evidence="1">The sequence shown here is derived from an EMBL/GenBank/DDBJ whole genome shotgun (WGS) entry which is preliminary data.</text>
</comment>
<gene>
    <name evidence="1" type="ORF">DXB99_02520</name>
</gene>
<evidence type="ECO:0000313" key="2">
    <source>
        <dbReference type="Proteomes" id="UP000260758"/>
    </source>
</evidence>
<sequence length="124" mass="14583">MNEDLDLIVDTKLYEYAKTGMELSLTILCQQLGADQYLSKNNFLKQEYSLTTPFSDYDNLEVFLETLNDVKDIAQNELLHRNDKQLYSIIENIDNLISTSTRLKDYFSLIEDRDIEEPELEPEY</sequence>
<reference evidence="1 2" key="1">
    <citation type="submission" date="2018-08" db="EMBL/GenBank/DDBJ databases">
        <title>A genome reference for cultivated species of the human gut microbiota.</title>
        <authorList>
            <person name="Zou Y."/>
            <person name="Xue W."/>
            <person name="Luo G."/>
        </authorList>
    </citation>
    <scope>NUCLEOTIDE SEQUENCE [LARGE SCALE GENOMIC DNA]</scope>
    <source>
        <strain evidence="1 2">OM07-13</strain>
    </source>
</reference>
<proteinExistence type="predicted"/>
<evidence type="ECO:0000313" key="1">
    <source>
        <dbReference type="EMBL" id="RGM75414.1"/>
    </source>
</evidence>